<dbReference type="Proteomes" id="UP000824062">
    <property type="component" value="Unassembled WGS sequence"/>
</dbReference>
<evidence type="ECO:0000259" key="1">
    <source>
        <dbReference type="Pfam" id="PF00082"/>
    </source>
</evidence>
<accession>A0A9D2EZF8</accession>
<evidence type="ECO:0000313" key="2">
    <source>
        <dbReference type="EMBL" id="HIZ46813.1"/>
    </source>
</evidence>
<dbReference type="CDD" id="cd04847">
    <property type="entry name" value="Peptidases_S8_Subtilisin_like_2"/>
    <property type="match status" value="1"/>
</dbReference>
<comment type="caution">
    <text evidence="2">The sequence shown here is derived from an EMBL/GenBank/DDBJ whole genome shotgun (WGS) entry which is preliminary data.</text>
</comment>
<evidence type="ECO:0000313" key="3">
    <source>
        <dbReference type="Proteomes" id="UP000824062"/>
    </source>
</evidence>
<dbReference type="EMBL" id="DXBM01000062">
    <property type="protein sequence ID" value="HIZ46813.1"/>
    <property type="molecule type" value="Genomic_DNA"/>
</dbReference>
<dbReference type="InterPro" id="IPR000209">
    <property type="entry name" value="Peptidase_S8/S53_dom"/>
</dbReference>
<dbReference type="AlphaFoldDB" id="A0A9D2EZF8"/>
<dbReference type="InterPro" id="IPR034074">
    <property type="entry name" value="Y4bN_pept_dom"/>
</dbReference>
<dbReference type="Gene3D" id="3.40.50.200">
    <property type="entry name" value="Peptidase S8/S53 domain"/>
    <property type="match status" value="1"/>
</dbReference>
<name>A0A9D2EZF8_9ACTN</name>
<dbReference type="GO" id="GO:0006508">
    <property type="term" value="P:proteolysis"/>
    <property type="evidence" value="ECO:0007669"/>
    <property type="project" value="InterPro"/>
</dbReference>
<sequence>MNDLLRLKGSFESAPSSASGGRPSIPKGQVVTLEHIMSLVNDISSVIAFWDEVAIDVRPLVCVYYDRVIAKSNRVKRLLGSSDGKASERIVGAKYDIATNLKRRHVITYCVELAELRGTERLLSECAAIIKSSFGCKLTDEDLNSVSQNGLPGYSGPLCKSTFAQAIKDSFYAQRFGIPENIEGDSPDLAFVTLYATGRDTYELLREVGIDDLVKSRVLGTSVLLTREQFIKLRLRAPYLVAMELDDASDWVGEDFGATDGVFPDIPSPSNEPVIGVIDTPFDERVYFADWVEYESRLDGAIQVREEDREHGTSVSSIIVDGPALNRDLEDDCGRFRVKHFGVATKARCSSFTVMRQIKEIVADNPNIKVWNLSLGSELETRINSISPEADILDRIQTQYDVVFVVAGTNRTSLSQSRIGAPADSINAIVVNSVDRDGTAAEYARSGPVLSFFGKPDVSYYGGTKERPIRTAAPFAPVTASGTSLAAPWIARKVAYLIYKCGLTREIAKALIVDSAIGWKNEPADPLLGYGIVPKSIKDVLRRRNDEIRFVLNGVACRYSTYAYNIPIPMRDGKFPYVARATLCYFPGCDRNQGVDYTSTEMDLHFGRLFETRTGTSVKELNGNVQGTMGAHLNEDDARTFFRKWDSVKHISDKLTQRVRPHKTYIEGSNLWGVKILTTERADRPNSKKHLPFGLVITLREINGVNRITEFKQQCMARNWIVNDVDIDQLVDVYEAAEVDIDFDDE</sequence>
<dbReference type="Pfam" id="PF00082">
    <property type="entry name" value="Peptidase_S8"/>
    <property type="match status" value="1"/>
</dbReference>
<proteinExistence type="predicted"/>
<dbReference type="GO" id="GO:0004252">
    <property type="term" value="F:serine-type endopeptidase activity"/>
    <property type="evidence" value="ECO:0007669"/>
    <property type="project" value="InterPro"/>
</dbReference>
<gene>
    <name evidence="2" type="ORF">IAA19_07340</name>
</gene>
<reference evidence="2" key="1">
    <citation type="journal article" date="2021" name="PeerJ">
        <title>Extensive microbial diversity within the chicken gut microbiome revealed by metagenomics and culture.</title>
        <authorList>
            <person name="Gilroy R."/>
            <person name="Ravi A."/>
            <person name="Getino M."/>
            <person name="Pursley I."/>
            <person name="Horton D.L."/>
            <person name="Alikhan N.F."/>
            <person name="Baker D."/>
            <person name="Gharbi K."/>
            <person name="Hall N."/>
            <person name="Watson M."/>
            <person name="Adriaenssens E.M."/>
            <person name="Foster-Nyarko E."/>
            <person name="Jarju S."/>
            <person name="Secka A."/>
            <person name="Antonio M."/>
            <person name="Oren A."/>
            <person name="Chaudhuri R.R."/>
            <person name="La Ragione R."/>
            <person name="Hildebrand F."/>
            <person name="Pallen M.J."/>
        </authorList>
    </citation>
    <scope>NUCLEOTIDE SEQUENCE</scope>
    <source>
        <strain evidence="2">ChiHjej12B11-14209</strain>
    </source>
</reference>
<protein>
    <submittedName>
        <fullName evidence="2">S8 family peptidase</fullName>
    </submittedName>
</protein>
<organism evidence="2 3">
    <name type="scientific">Candidatus Olsenella pullistercoris</name>
    <dbReference type="NCBI Taxonomy" id="2838712"/>
    <lineage>
        <taxon>Bacteria</taxon>
        <taxon>Bacillati</taxon>
        <taxon>Actinomycetota</taxon>
        <taxon>Coriobacteriia</taxon>
        <taxon>Coriobacteriales</taxon>
        <taxon>Atopobiaceae</taxon>
        <taxon>Olsenella</taxon>
    </lineage>
</organism>
<reference evidence="2" key="2">
    <citation type="submission" date="2021-04" db="EMBL/GenBank/DDBJ databases">
        <authorList>
            <person name="Gilroy R."/>
        </authorList>
    </citation>
    <scope>NUCLEOTIDE SEQUENCE</scope>
    <source>
        <strain evidence="2">ChiHjej12B11-14209</strain>
    </source>
</reference>
<feature type="domain" description="Peptidase S8/S53" evidence="1">
    <location>
        <begin position="272"/>
        <end position="525"/>
    </location>
</feature>
<dbReference type="SUPFAM" id="SSF52743">
    <property type="entry name" value="Subtilisin-like"/>
    <property type="match status" value="1"/>
</dbReference>
<dbReference type="InterPro" id="IPR036852">
    <property type="entry name" value="Peptidase_S8/S53_dom_sf"/>
</dbReference>